<dbReference type="STRING" id="1280514.AXFE_15170"/>
<evidence type="ECO:0000313" key="2">
    <source>
        <dbReference type="EMBL" id="KJF17617.1"/>
    </source>
</evidence>
<reference evidence="2 3" key="1">
    <citation type="submission" date="2015-01" db="EMBL/GenBank/DDBJ databases">
        <title>Draft genome of the acidophilic iron oxidizer Acidithrix ferrooxidans strain Py-F3.</title>
        <authorList>
            <person name="Poehlein A."/>
            <person name="Eisen S."/>
            <person name="Schloemann M."/>
            <person name="Johnson B.D."/>
            <person name="Daniel R."/>
            <person name="Muehling M."/>
        </authorList>
    </citation>
    <scope>NUCLEOTIDE SEQUENCE [LARGE SCALE GENOMIC DNA]</scope>
    <source>
        <strain evidence="2 3">Py-F3</strain>
    </source>
</reference>
<organism evidence="2 3">
    <name type="scientific">Acidithrix ferrooxidans</name>
    <dbReference type="NCBI Taxonomy" id="1280514"/>
    <lineage>
        <taxon>Bacteria</taxon>
        <taxon>Bacillati</taxon>
        <taxon>Actinomycetota</taxon>
        <taxon>Acidimicrobiia</taxon>
        <taxon>Acidimicrobiales</taxon>
        <taxon>Acidimicrobiaceae</taxon>
        <taxon>Acidithrix</taxon>
    </lineage>
</organism>
<dbReference type="RefSeq" id="WP_052605250.1">
    <property type="nucleotide sequence ID" value="NZ_JXYS01000034.1"/>
</dbReference>
<accession>A0A0D8HIL2</accession>
<dbReference type="PROSITE" id="PS51194">
    <property type="entry name" value="HELICASE_CTER"/>
    <property type="match status" value="1"/>
</dbReference>
<dbReference type="AlphaFoldDB" id="A0A0D8HIL2"/>
<comment type="caution">
    <text evidence="2">The sequence shown here is derived from an EMBL/GenBank/DDBJ whole genome shotgun (WGS) entry which is preliminary data.</text>
</comment>
<dbReference type="OrthoDB" id="3197455at2"/>
<keyword evidence="3" id="KW-1185">Reference proteome</keyword>
<dbReference type="Pfam" id="PF00271">
    <property type="entry name" value="Helicase_C"/>
    <property type="match status" value="1"/>
</dbReference>
<dbReference type="SUPFAM" id="SSF52980">
    <property type="entry name" value="Restriction endonuclease-like"/>
    <property type="match status" value="1"/>
</dbReference>
<name>A0A0D8HIL2_9ACTN</name>
<dbReference type="SUPFAM" id="SSF52540">
    <property type="entry name" value="P-loop containing nucleoside triphosphate hydrolases"/>
    <property type="match status" value="1"/>
</dbReference>
<dbReference type="InterPro" id="IPR011335">
    <property type="entry name" value="Restrct_endonuc-II-like"/>
</dbReference>
<dbReference type="SMART" id="SM00490">
    <property type="entry name" value="HELICc"/>
    <property type="match status" value="1"/>
</dbReference>
<protein>
    <recommendedName>
        <fullName evidence="1">Helicase C-terminal domain-containing protein</fullName>
    </recommendedName>
</protein>
<evidence type="ECO:0000313" key="3">
    <source>
        <dbReference type="Proteomes" id="UP000032360"/>
    </source>
</evidence>
<gene>
    <name evidence="2" type="ORF">AXFE_15170</name>
</gene>
<dbReference type="Gene3D" id="3.40.960.10">
    <property type="entry name" value="VSR Endonuclease"/>
    <property type="match status" value="1"/>
</dbReference>
<dbReference type="InterPro" id="IPR027417">
    <property type="entry name" value="P-loop_NTPase"/>
</dbReference>
<evidence type="ECO:0000259" key="1">
    <source>
        <dbReference type="PROSITE" id="PS51194"/>
    </source>
</evidence>
<dbReference type="Gene3D" id="3.40.50.300">
    <property type="entry name" value="P-loop containing nucleotide triphosphate hydrolases"/>
    <property type="match status" value="1"/>
</dbReference>
<dbReference type="InterPro" id="IPR001650">
    <property type="entry name" value="Helicase_C-like"/>
</dbReference>
<dbReference type="PATRIC" id="fig|1280514.3.peg.1986"/>
<dbReference type="GO" id="GO:0043138">
    <property type="term" value="F:3'-5' DNA helicase activity"/>
    <property type="evidence" value="ECO:0007669"/>
    <property type="project" value="TreeGrafter"/>
</dbReference>
<dbReference type="EMBL" id="JXYS01000034">
    <property type="protein sequence ID" value="KJF17617.1"/>
    <property type="molecule type" value="Genomic_DNA"/>
</dbReference>
<sequence>MLVFTDNRQDASLQAGHFNDFIEMTQLRSALYKALQNVGTDGVSYEKLTQAVFEAIEIPFEEYAASPDALFSAKTDAEKAFRDILGYRIYRDLERGWRIMSPNLEQTGLLKFAYNDIDEIVKLDSLWSDSHYGLSSASPELRKKIAIVLLDYLRRELAIKVDFLEAEFQERLQQRSGQLLRPPWSIDENEQLTRSQIAFVGSRGKANLQGAVWISRLGGFGQWLRKPSTLDHLNVRIPSNEVETVISDLLEVLTTSGVAAEVPPPKGTTNKGYQLKASAMTWFVGNGAIAEDPIHIHRPPAEGRRPNEYFKKLYTGAASSFAGLEAREHTAQVPADIREERERRFREGKLAALFCSPTMELGVDIAELAVVGLRNVPPTPANYAQRSGRAGRSGQPALVFTYATTGSPHDQYFFRRPDKMISGQVTPPRLDLANQDLVRAHVHSLWLSSAKFNLHSKLTEILDVSGERPKLTLLDSVADALQERTPRDNAAKKAVSMLADVNSQLEESGWWSDQWLNETVNSIAIRFDRAADRWRDLYRAASSQVALQNRISNDASRSQDDRRNADRLRQEARSQLELLLAETRNSSSQSDFYSYRYFAAEGFLPGYSFPRLPLSAFIPGRRRGFGEDGFLSRPRFLAISEFGPRNFIYHEGSRYEVNRVIIPIAGAEVGERADQLITRRAKVCESCGYLHPIEGEAGVDLCEGCNVELGVAMSNLFRLENVVTKRRERINSDEEERRRHGYEILTSYRFGQTTPLRGNAIIDDEVAINFSYSQATTLWRINLGWSRRSNPSQNGFGLDIERGYWATRPESDGTVENDDPINSNATKVVVPFVEDTRNSLVVEVQGLPSDSAERMEFMASLQAALKTAIQIQYQLEDNELSAEPLPSNNDRRRLFFYESTEGGAGVLHRLIEEPDALARVALELCHVDPETGEDREELGASHCSVACYDCLLSYFNQVDHRILNRHRVIGYLMDLTRAKVAATGGARDAEDAMKKLKAATASDLEDKFLDFLSERGLHLPSSAARLVEAANCRPDFLYERESVAVFIDGPVHNYPEVSLRDETAAKRLRSLGWSVVRFSYQEDWLDKVRSRPEVFGKVQP</sequence>
<feature type="domain" description="Helicase C-terminal" evidence="1">
    <location>
        <begin position="267"/>
        <end position="438"/>
    </location>
</feature>
<dbReference type="PANTHER" id="PTHR47957:SF3">
    <property type="entry name" value="ATP-DEPENDENT HELICASE HRQ1"/>
    <property type="match status" value="1"/>
</dbReference>
<dbReference type="GO" id="GO:0036297">
    <property type="term" value="P:interstrand cross-link repair"/>
    <property type="evidence" value="ECO:0007669"/>
    <property type="project" value="TreeGrafter"/>
</dbReference>
<proteinExistence type="predicted"/>
<dbReference type="Pfam" id="PF09369">
    <property type="entry name" value="MZB"/>
    <property type="match status" value="1"/>
</dbReference>
<dbReference type="InterPro" id="IPR018973">
    <property type="entry name" value="MZB"/>
</dbReference>
<dbReference type="PANTHER" id="PTHR47957">
    <property type="entry name" value="ATP-DEPENDENT HELICASE HRQ1"/>
    <property type="match status" value="1"/>
</dbReference>
<dbReference type="Proteomes" id="UP000032360">
    <property type="component" value="Unassembled WGS sequence"/>
</dbReference>
<dbReference type="GO" id="GO:0006289">
    <property type="term" value="P:nucleotide-excision repair"/>
    <property type="evidence" value="ECO:0007669"/>
    <property type="project" value="TreeGrafter"/>
</dbReference>